<dbReference type="GO" id="GO:0016491">
    <property type="term" value="F:oxidoreductase activity"/>
    <property type="evidence" value="ECO:0007669"/>
    <property type="project" value="UniProtKB-KW"/>
</dbReference>
<dbReference type="InterPro" id="IPR043143">
    <property type="entry name" value="Mal/L-sulf/L-lact_DH-like_NADP"/>
</dbReference>
<name>A0A174F802_9FIRM</name>
<dbReference type="STRING" id="657314.CK5_14170"/>
<evidence type="ECO:0000256" key="2">
    <source>
        <dbReference type="ARBA" id="ARBA00023002"/>
    </source>
</evidence>
<dbReference type="RefSeq" id="WP_055054116.1">
    <property type="nucleotide sequence ID" value="NZ_CYZA01000023.1"/>
</dbReference>
<comment type="similarity">
    <text evidence="1">Belongs to the LDH2/MDH2 oxidoreductase family.</text>
</comment>
<dbReference type="InterPro" id="IPR003767">
    <property type="entry name" value="Malate/L-lactate_DH-like"/>
</dbReference>
<dbReference type="Gene3D" id="1.10.1530.10">
    <property type="match status" value="1"/>
</dbReference>
<protein>
    <submittedName>
        <fullName evidence="3">Uncharacterized oxidoreductase ybiC</fullName>
        <ecNumber evidence="3">1.1.1.-</ecNumber>
    </submittedName>
</protein>
<dbReference type="AlphaFoldDB" id="A0A174F802"/>
<sequence length="376" mass="41346">MGYVKWSYDTLNTFCHDVFRKFGFNEEETNIIKDVLLTADLYGIESHGMQRMVRYDKGIEKGTIHPDAKPEVVFETPVSAVIDGHDGMGQLISHFAMEKAIEKAKKTGVGFVSVRNSNHFGIAGYYAEMASKQGLLGMACTNSEAIMVPTFGRKAMLGSNPIAVAMPAEPYPFLFDCSTTVVTRGKLEMYNKMGKPLPQGWALGANGQESTDAPDVLANIVAKKGGGIMPLGGNKEVNGSHKGYGYGMLCEIFSSIFSMGVTSDKCCTFKDKTGICHGFAAIDPAIFGNADDIRAHFSEYLETLRQSPKAEGAEQIYTHGEKEVFAEKERRENGIPVNDNTMVELANLCNYLKVDFGSYFKDYELPKDSKFFSGNY</sequence>
<dbReference type="Proteomes" id="UP000095447">
    <property type="component" value="Unassembled WGS sequence"/>
</dbReference>
<evidence type="ECO:0000256" key="1">
    <source>
        <dbReference type="ARBA" id="ARBA00006056"/>
    </source>
</evidence>
<dbReference type="InterPro" id="IPR043144">
    <property type="entry name" value="Mal/L-sulf/L-lact_DH-like_ah"/>
</dbReference>
<reference evidence="3 4" key="1">
    <citation type="submission" date="2015-09" db="EMBL/GenBank/DDBJ databases">
        <authorList>
            <consortium name="Pathogen Informatics"/>
        </authorList>
    </citation>
    <scope>NUCLEOTIDE SEQUENCE [LARGE SCALE GENOMIC DNA]</scope>
    <source>
        <strain evidence="3 4">2789STDY5608838</strain>
    </source>
</reference>
<accession>A0A174F802</accession>
<evidence type="ECO:0000313" key="3">
    <source>
        <dbReference type="EMBL" id="CUO44809.1"/>
    </source>
</evidence>
<organism evidence="3 4">
    <name type="scientific">Blautia obeum</name>
    <dbReference type="NCBI Taxonomy" id="40520"/>
    <lineage>
        <taxon>Bacteria</taxon>
        <taxon>Bacillati</taxon>
        <taxon>Bacillota</taxon>
        <taxon>Clostridia</taxon>
        <taxon>Lachnospirales</taxon>
        <taxon>Lachnospiraceae</taxon>
        <taxon>Blautia</taxon>
    </lineage>
</organism>
<evidence type="ECO:0000313" key="4">
    <source>
        <dbReference type="Proteomes" id="UP000095447"/>
    </source>
</evidence>
<dbReference type="Gene3D" id="3.30.1370.60">
    <property type="entry name" value="Hypothetical oxidoreductase yiak, domain 2"/>
    <property type="match status" value="1"/>
</dbReference>
<dbReference type="EC" id="1.1.1.-" evidence="3"/>
<keyword evidence="2 3" id="KW-0560">Oxidoreductase</keyword>
<gene>
    <name evidence="3" type="primary">ybiC</name>
    <name evidence="3" type="ORF">ERS852395_03070</name>
</gene>
<dbReference type="PANTHER" id="PTHR11091">
    <property type="entry name" value="OXIDOREDUCTASE-RELATED"/>
    <property type="match status" value="1"/>
</dbReference>
<proteinExistence type="inferred from homology"/>
<dbReference type="Pfam" id="PF02615">
    <property type="entry name" value="Ldh_2"/>
    <property type="match status" value="1"/>
</dbReference>
<dbReference type="PANTHER" id="PTHR11091:SF0">
    <property type="entry name" value="MALATE DEHYDROGENASE"/>
    <property type="match status" value="1"/>
</dbReference>
<dbReference type="EMBL" id="CYZA01000023">
    <property type="protein sequence ID" value="CUO44809.1"/>
    <property type="molecule type" value="Genomic_DNA"/>
</dbReference>
<dbReference type="InterPro" id="IPR036111">
    <property type="entry name" value="Mal/L-sulfo/L-lacto_DH-like_sf"/>
</dbReference>
<dbReference type="SUPFAM" id="SSF89733">
    <property type="entry name" value="L-sulfolactate dehydrogenase-like"/>
    <property type="match status" value="1"/>
</dbReference>